<sequence length="224" mass="25574">MKFMVVEDDDLLRHHISYQLGSLEHKVYSAPDAREALYFADQYTPDAAIIDLGLPGMDGLELIRTLRDQGKNFPILILTARGNWEDKVSGLEAGADDYLVKPFRFEELKARLNALVRRSAGFSQPRIKAGPLMLDLSRKQVWCHDKSLSLTAYEYKILEYMMRHAQQVVSKRHLIDELYEDEGRDSNVLEVLVGRLRKKLEGEGVDNPIETVRGQGYLFTLSCS</sequence>
<dbReference type="GO" id="GO:0006355">
    <property type="term" value="P:regulation of DNA-templated transcription"/>
    <property type="evidence" value="ECO:0007669"/>
    <property type="project" value="InterPro"/>
</dbReference>
<keyword evidence="4 7" id="KW-0238">DNA-binding</keyword>
<dbReference type="Gene3D" id="6.10.250.690">
    <property type="match status" value="1"/>
</dbReference>
<protein>
    <submittedName>
        <fullName evidence="10">Transcriptional regulator</fullName>
    </submittedName>
</protein>
<dbReference type="SMART" id="SM00862">
    <property type="entry name" value="Trans_reg_C"/>
    <property type="match status" value="1"/>
</dbReference>
<dbReference type="PANTHER" id="PTHR48111">
    <property type="entry name" value="REGULATOR OF RPOS"/>
    <property type="match status" value="1"/>
</dbReference>
<dbReference type="InterPro" id="IPR036388">
    <property type="entry name" value="WH-like_DNA-bd_sf"/>
</dbReference>
<dbReference type="GO" id="GO:0005829">
    <property type="term" value="C:cytosol"/>
    <property type="evidence" value="ECO:0007669"/>
    <property type="project" value="TreeGrafter"/>
</dbReference>
<dbReference type="AlphaFoldDB" id="A0A081NDH3"/>
<evidence type="ECO:0000256" key="2">
    <source>
        <dbReference type="ARBA" id="ARBA00023012"/>
    </source>
</evidence>
<dbReference type="EMBL" id="JOKH01000005">
    <property type="protein sequence ID" value="KEQ16496.1"/>
    <property type="molecule type" value="Genomic_DNA"/>
</dbReference>
<dbReference type="Proteomes" id="UP000028073">
    <property type="component" value="Unassembled WGS sequence"/>
</dbReference>
<evidence type="ECO:0000256" key="1">
    <source>
        <dbReference type="ARBA" id="ARBA00022553"/>
    </source>
</evidence>
<dbReference type="PANTHER" id="PTHR48111:SF71">
    <property type="entry name" value="TRANSCRIPTIONAL REGULATORY PROTEIN PHOP"/>
    <property type="match status" value="1"/>
</dbReference>
<evidence type="ECO:0000256" key="3">
    <source>
        <dbReference type="ARBA" id="ARBA00023015"/>
    </source>
</evidence>
<dbReference type="CDD" id="cd19934">
    <property type="entry name" value="REC_OmpR_EcPhoP-like"/>
    <property type="match status" value="1"/>
</dbReference>
<dbReference type="InterPro" id="IPR001867">
    <property type="entry name" value="OmpR/PhoB-type_DNA-bd"/>
</dbReference>
<dbReference type="Gene3D" id="1.10.10.10">
    <property type="entry name" value="Winged helix-like DNA-binding domain superfamily/Winged helix DNA-binding domain"/>
    <property type="match status" value="1"/>
</dbReference>
<dbReference type="eggNOG" id="COG0745">
    <property type="taxonomic scope" value="Bacteria"/>
</dbReference>
<evidence type="ECO:0000313" key="10">
    <source>
        <dbReference type="EMBL" id="KEQ16496.1"/>
    </source>
</evidence>
<dbReference type="GO" id="GO:0000156">
    <property type="term" value="F:phosphorelay response regulator activity"/>
    <property type="evidence" value="ECO:0007669"/>
    <property type="project" value="TreeGrafter"/>
</dbReference>
<dbReference type="OrthoDB" id="9802426at2"/>
<dbReference type="SUPFAM" id="SSF52172">
    <property type="entry name" value="CheY-like"/>
    <property type="match status" value="1"/>
</dbReference>
<name>A0A081NDH3_9GAMM</name>
<evidence type="ECO:0000256" key="7">
    <source>
        <dbReference type="PROSITE-ProRule" id="PRU01091"/>
    </source>
</evidence>
<dbReference type="PROSITE" id="PS51755">
    <property type="entry name" value="OMPR_PHOB"/>
    <property type="match status" value="1"/>
</dbReference>
<dbReference type="InterPro" id="IPR001789">
    <property type="entry name" value="Sig_transdc_resp-reg_receiver"/>
</dbReference>
<evidence type="ECO:0000256" key="6">
    <source>
        <dbReference type="PROSITE-ProRule" id="PRU00169"/>
    </source>
</evidence>
<dbReference type="InterPro" id="IPR039420">
    <property type="entry name" value="WalR-like"/>
</dbReference>
<accession>A0A081NDH3</accession>
<reference evidence="10 11" key="1">
    <citation type="submission" date="2014-06" db="EMBL/GenBank/DDBJ databases">
        <title>Whole Genome Sequences of Three Symbiotic Endozoicomonas Bacteria.</title>
        <authorList>
            <person name="Neave M.J."/>
            <person name="Apprill A."/>
            <person name="Voolstra C.R."/>
        </authorList>
    </citation>
    <scope>NUCLEOTIDE SEQUENCE [LARGE SCALE GENOMIC DNA]</scope>
    <source>
        <strain evidence="10 11">DSM 25634</strain>
    </source>
</reference>
<dbReference type="RefSeq" id="WP_034840085.1">
    <property type="nucleotide sequence ID" value="NZ_JOKH01000005.1"/>
</dbReference>
<dbReference type="GO" id="GO:0032993">
    <property type="term" value="C:protein-DNA complex"/>
    <property type="evidence" value="ECO:0007669"/>
    <property type="project" value="TreeGrafter"/>
</dbReference>
<keyword evidence="1 6" id="KW-0597">Phosphoprotein</keyword>
<keyword evidence="2" id="KW-0902">Two-component regulatory system</keyword>
<evidence type="ECO:0000313" key="11">
    <source>
        <dbReference type="Proteomes" id="UP000028073"/>
    </source>
</evidence>
<dbReference type="STRING" id="1137799.GZ78_21830"/>
<dbReference type="SMART" id="SM00448">
    <property type="entry name" value="REC"/>
    <property type="match status" value="1"/>
</dbReference>
<dbReference type="InterPro" id="IPR011006">
    <property type="entry name" value="CheY-like_superfamily"/>
</dbReference>
<feature type="DNA-binding region" description="OmpR/PhoB-type" evidence="7">
    <location>
        <begin position="124"/>
        <end position="221"/>
    </location>
</feature>
<proteinExistence type="predicted"/>
<organism evidence="10 11">
    <name type="scientific">Endozoicomonas numazuensis</name>
    <dbReference type="NCBI Taxonomy" id="1137799"/>
    <lineage>
        <taxon>Bacteria</taxon>
        <taxon>Pseudomonadati</taxon>
        <taxon>Pseudomonadota</taxon>
        <taxon>Gammaproteobacteria</taxon>
        <taxon>Oceanospirillales</taxon>
        <taxon>Endozoicomonadaceae</taxon>
        <taxon>Endozoicomonas</taxon>
    </lineage>
</organism>
<feature type="domain" description="Response regulatory" evidence="8">
    <location>
        <begin position="2"/>
        <end position="116"/>
    </location>
</feature>
<feature type="modified residue" description="4-aspartylphosphate" evidence="6">
    <location>
        <position position="51"/>
    </location>
</feature>
<dbReference type="Pfam" id="PF00486">
    <property type="entry name" value="Trans_reg_C"/>
    <property type="match status" value="1"/>
</dbReference>
<keyword evidence="5" id="KW-0804">Transcription</keyword>
<dbReference type="PROSITE" id="PS50110">
    <property type="entry name" value="RESPONSE_REGULATORY"/>
    <property type="match status" value="1"/>
</dbReference>
<keyword evidence="11" id="KW-1185">Reference proteome</keyword>
<comment type="caution">
    <text evidence="10">The sequence shown here is derived from an EMBL/GenBank/DDBJ whole genome shotgun (WGS) entry which is preliminary data.</text>
</comment>
<evidence type="ECO:0000259" key="8">
    <source>
        <dbReference type="PROSITE" id="PS50110"/>
    </source>
</evidence>
<keyword evidence="3" id="KW-0805">Transcription regulation</keyword>
<dbReference type="GO" id="GO:0000976">
    <property type="term" value="F:transcription cis-regulatory region binding"/>
    <property type="evidence" value="ECO:0007669"/>
    <property type="project" value="TreeGrafter"/>
</dbReference>
<dbReference type="Pfam" id="PF00072">
    <property type="entry name" value="Response_reg"/>
    <property type="match status" value="1"/>
</dbReference>
<evidence type="ECO:0000259" key="9">
    <source>
        <dbReference type="PROSITE" id="PS51755"/>
    </source>
</evidence>
<evidence type="ECO:0000256" key="5">
    <source>
        <dbReference type="ARBA" id="ARBA00023163"/>
    </source>
</evidence>
<gene>
    <name evidence="10" type="ORF">GZ78_21830</name>
</gene>
<evidence type="ECO:0000256" key="4">
    <source>
        <dbReference type="ARBA" id="ARBA00023125"/>
    </source>
</evidence>
<dbReference type="Gene3D" id="3.40.50.2300">
    <property type="match status" value="1"/>
</dbReference>
<dbReference type="CDD" id="cd00383">
    <property type="entry name" value="trans_reg_C"/>
    <property type="match status" value="1"/>
</dbReference>
<dbReference type="FunFam" id="3.40.50.2300:FF:000002">
    <property type="entry name" value="DNA-binding response regulator PhoP"/>
    <property type="match status" value="1"/>
</dbReference>
<feature type="domain" description="OmpR/PhoB-type" evidence="9">
    <location>
        <begin position="124"/>
        <end position="221"/>
    </location>
</feature>